<sequence>MPWLSSGESALCTTCLPRPNRAKSQSVARLAGRNQAATTAAESNGPHHGTAARQSSLPLPQ</sequence>
<evidence type="ECO:0000313" key="2">
    <source>
        <dbReference type="EMBL" id="KDA54121.1"/>
    </source>
</evidence>
<comment type="caution">
    <text evidence="2">The sequence shown here is derived from an EMBL/GenBank/DDBJ whole genome shotgun (WGS) entry which is preliminary data.</text>
</comment>
<name>A0A062Y144_9BACT</name>
<dbReference type="Proteomes" id="UP000027284">
    <property type="component" value="Unassembled WGS sequence"/>
</dbReference>
<feature type="region of interest" description="Disordered" evidence="1">
    <location>
        <begin position="1"/>
        <end position="61"/>
    </location>
</feature>
<reference evidence="2 3" key="1">
    <citation type="submission" date="2014-04" db="EMBL/GenBank/DDBJ databases">
        <title>The Genome Sequence of Thermoanaerobaculum aquaticum MP-01, The First Cultivated Group 23 Acidobacterium.</title>
        <authorList>
            <person name="Stamps B.W."/>
            <person name="Losey N.A."/>
            <person name="Lawson P.A."/>
            <person name="Stevenson B.S."/>
        </authorList>
    </citation>
    <scope>NUCLEOTIDE SEQUENCE [LARGE SCALE GENOMIC DNA]</scope>
    <source>
        <strain evidence="2 3">MP-01</strain>
    </source>
</reference>
<dbReference type="AlphaFoldDB" id="A0A062Y144"/>
<dbReference type="EMBL" id="JMFG01000011">
    <property type="protein sequence ID" value="KDA54121.1"/>
    <property type="molecule type" value="Genomic_DNA"/>
</dbReference>
<evidence type="ECO:0000256" key="1">
    <source>
        <dbReference type="SAM" id="MobiDB-lite"/>
    </source>
</evidence>
<accession>A0A062Y144</accession>
<feature type="compositionally biased region" description="Polar residues" evidence="1">
    <location>
        <begin position="1"/>
        <end position="12"/>
    </location>
</feature>
<keyword evidence="3" id="KW-1185">Reference proteome</keyword>
<gene>
    <name evidence="2" type="ORF">EG19_00720</name>
</gene>
<organism evidence="2 3">
    <name type="scientific">Thermoanaerobaculum aquaticum</name>
    <dbReference type="NCBI Taxonomy" id="1312852"/>
    <lineage>
        <taxon>Bacteria</taxon>
        <taxon>Pseudomonadati</taxon>
        <taxon>Acidobacteriota</taxon>
        <taxon>Thermoanaerobaculia</taxon>
        <taxon>Thermoanaerobaculales</taxon>
        <taxon>Thermoanaerobaculaceae</taxon>
        <taxon>Thermoanaerobaculum</taxon>
    </lineage>
</organism>
<evidence type="ECO:0000313" key="3">
    <source>
        <dbReference type="Proteomes" id="UP000027284"/>
    </source>
</evidence>
<feature type="compositionally biased region" description="Polar residues" evidence="1">
    <location>
        <begin position="52"/>
        <end position="61"/>
    </location>
</feature>
<proteinExistence type="predicted"/>
<protein>
    <submittedName>
        <fullName evidence="2">Uncharacterized protein</fullName>
    </submittedName>
</protein>